<dbReference type="AlphaFoldDB" id="A0A0V0QV76"/>
<keyword evidence="3" id="KW-1133">Transmembrane helix</keyword>
<keyword evidence="1" id="KW-0175">Coiled coil</keyword>
<reference evidence="4 5" key="1">
    <citation type="journal article" date="2015" name="Sci. Rep.">
        <title>Genome of the facultative scuticociliatosis pathogen Pseudocohnilembus persalinus provides insight into its virulence through horizontal gene transfer.</title>
        <authorList>
            <person name="Xiong J."/>
            <person name="Wang G."/>
            <person name="Cheng J."/>
            <person name="Tian M."/>
            <person name="Pan X."/>
            <person name="Warren A."/>
            <person name="Jiang C."/>
            <person name="Yuan D."/>
            <person name="Miao W."/>
        </authorList>
    </citation>
    <scope>NUCLEOTIDE SEQUENCE [LARGE SCALE GENOMIC DNA]</scope>
    <source>
        <strain evidence="4">36N120E</strain>
    </source>
</reference>
<feature type="compositionally biased region" description="Polar residues" evidence="2">
    <location>
        <begin position="50"/>
        <end position="68"/>
    </location>
</feature>
<proteinExistence type="predicted"/>
<keyword evidence="3" id="KW-0472">Membrane</keyword>
<name>A0A0V0QV76_PSEPJ</name>
<evidence type="ECO:0000313" key="5">
    <source>
        <dbReference type="Proteomes" id="UP000054937"/>
    </source>
</evidence>
<gene>
    <name evidence="4" type="ORF">PPERSA_06105</name>
</gene>
<feature type="compositionally biased region" description="Basic and acidic residues" evidence="2">
    <location>
        <begin position="1"/>
        <end position="14"/>
    </location>
</feature>
<dbReference type="InParanoid" id="A0A0V0QV76"/>
<keyword evidence="5" id="KW-1185">Reference proteome</keyword>
<evidence type="ECO:0000313" key="4">
    <source>
        <dbReference type="EMBL" id="KRX06223.1"/>
    </source>
</evidence>
<feature type="compositionally biased region" description="Low complexity" evidence="2">
    <location>
        <begin position="69"/>
        <end position="83"/>
    </location>
</feature>
<feature type="coiled-coil region" evidence="1">
    <location>
        <begin position="297"/>
        <end position="350"/>
    </location>
</feature>
<sequence>MGACNAKDHSKDIEENISPSTKNPNQISKQPLKIQQKQQKQEIKMKQEQNSQQQNINKESDNQQQMKQNCNNSNISFDNSNSNQYQYVKTKNISEIQERNMESEIDDGGLKISQVIQEIRDEQNFFLNLDENHKIYKQYKEQLQSQNCNYKQNNKIQYINENHNIKQMHINFQQSKIYETILQQKQLLKNEDTEKKAQLLNMSYANNFEESQQKVVKKKKKRTLPKFKLEELTESLLQIQDGNYEKKNKILVKEESKDEFDVQQDKMLQLLIELRKQLQLKNDPQKNAETINARLQYQNLMEKANKSLSQMNEILRNQSKNKKQKEIENKQNLYEELKTQLKEISQLDIEGINTQQGLEQIKNTKTFGDQNAIEIEMMDITERELKAPIYDIEQSEETKQMEQEAIERWKQNNQKQYRSPSKFCIDIILILLLVGLGVTAYYYFS</sequence>
<feature type="region of interest" description="Disordered" evidence="2">
    <location>
        <begin position="1"/>
        <end position="83"/>
    </location>
</feature>
<evidence type="ECO:0000256" key="2">
    <source>
        <dbReference type="SAM" id="MobiDB-lite"/>
    </source>
</evidence>
<evidence type="ECO:0008006" key="6">
    <source>
        <dbReference type="Google" id="ProtNLM"/>
    </source>
</evidence>
<accession>A0A0V0QV76</accession>
<organism evidence="4 5">
    <name type="scientific">Pseudocohnilembus persalinus</name>
    <name type="common">Ciliate</name>
    <dbReference type="NCBI Taxonomy" id="266149"/>
    <lineage>
        <taxon>Eukaryota</taxon>
        <taxon>Sar</taxon>
        <taxon>Alveolata</taxon>
        <taxon>Ciliophora</taxon>
        <taxon>Intramacronucleata</taxon>
        <taxon>Oligohymenophorea</taxon>
        <taxon>Scuticociliatia</taxon>
        <taxon>Philasterida</taxon>
        <taxon>Pseudocohnilembidae</taxon>
        <taxon>Pseudocohnilembus</taxon>
    </lineage>
</organism>
<feature type="transmembrane region" description="Helical" evidence="3">
    <location>
        <begin position="423"/>
        <end position="444"/>
    </location>
</feature>
<protein>
    <recommendedName>
        <fullName evidence="6">Transmembrane protein</fullName>
    </recommendedName>
</protein>
<evidence type="ECO:0000256" key="1">
    <source>
        <dbReference type="SAM" id="Coils"/>
    </source>
</evidence>
<keyword evidence="3" id="KW-0812">Transmembrane</keyword>
<dbReference type="Proteomes" id="UP000054937">
    <property type="component" value="Unassembled WGS sequence"/>
</dbReference>
<feature type="compositionally biased region" description="Low complexity" evidence="2">
    <location>
        <begin position="26"/>
        <end position="38"/>
    </location>
</feature>
<dbReference type="EMBL" id="LDAU01000098">
    <property type="protein sequence ID" value="KRX06223.1"/>
    <property type="molecule type" value="Genomic_DNA"/>
</dbReference>
<evidence type="ECO:0000256" key="3">
    <source>
        <dbReference type="SAM" id="Phobius"/>
    </source>
</evidence>
<comment type="caution">
    <text evidence="4">The sequence shown here is derived from an EMBL/GenBank/DDBJ whole genome shotgun (WGS) entry which is preliminary data.</text>
</comment>